<comment type="caution">
    <text evidence="1">The sequence shown here is derived from an EMBL/GenBank/DDBJ whole genome shotgun (WGS) entry which is preliminary data.</text>
</comment>
<protein>
    <recommendedName>
        <fullName evidence="3">Alpha/beta hydrolase</fullName>
    </recommendedName>
</protein>
<dbReference type="InterPro" id="IPR029058">
    <property type="entry name" value="AB_hydrolase_fold"/>
</dbReference>
<dbReference type="SUPFAM" id="SSF53474">
    <property type="entry name" value="alpha/beta-Hydrolases"/>
    <property type="match status" value="1"/>
</dbReference>
<sequence length="435" mass="49336">MRSVLSASLFVFATLILGCTTNKQIRVDGEDCSYHIDEHCEDNYIISDSSSGPNGYNYTLSFVEFDEQGHFQDREQLNNVIDHVNKQGDGQDIILFIHGWHHGVEDKDSNVIDFRNALRELSKRNPTRTVTGIYVGWRGDLISIPIVNKATFWDRKKVSIEIGQGAATELLNRLEHISEVKDKTRLIAIGHSFGGSVLFSATKNKFYTDLLERYNEKSEEKLALKREHHFRDIYILVNPAIENIQYAPLNDLVNEMSSEYPDIFLPSSPPKLTVFMSEGDWATGIVFPIGRFFGTLFENQNPIVRKNRFGKEVSYSQFSMDLKALGHYEPFITHSLISVANGNDTSFCQGEPKMLDIPIVDAGPQDTKSNYNGRSENWTMNFTSSKTKLSHLGNSPAFSPIWVVKADKQVINDHNAIFGDQFSCYLEELMLVNKP</sequence>
<evidence type="ECO:0000313" key="2">
    <source>
        <dbReference type="Proteomes" id="UP000235330"/>
    </source>
</evidence>
<accession>A0A2N7FAJ2</accession>
<evidence type="ECO:0008006" key="3">
    <source>
        <dbReference type="Google" id="ProtNLM"/>
    </source>
</evidence>
<gene>
    <name evidence="1" type="ORF">BCU17_20520</name>
</gene>
<dbReference type="EMBL" id="MCWU01000028">
    <property type="protein sequence ID" value="PMJ65202.1"/>
    <property type="molecule type" value="Genomic_DNA"/>
</dbReference>
<proteinExistence type="predicted"/>
<dbReference type="RefSeq" id="WP_102516596.1">
    <property type="nucleotide sequence ID" value="NZ_CAWNSM010000028.1"/>
</dbReference>
<dbReference type="AlphaFoldDB" id="A0A2N7FAJ2"/>
<reference evidence="2" key="1">
    <citation type="submission" date="2016-07" db="EMBL/GenBank/DDBJ databases">
        <title>Nontailed viruses are major unrecognized killers of bacteria in the ocean.</title>
        <authorList>
            <person name="Kauffman K."/>
            <person name="Hussain F."/>
            <person name="Yang J."/>
            <person name="Arevalo P."/>
            <person name="Brown J."/>
            <person name="Cutler M."/>
            <person name="Kelly L."/>
            <person name="Polz M.F."/>
        </authorList>
    </citation>
    <scope>NUCLEOTIDE SEQUENCE [LARGE SCALE GENOMIC DNA]</scope>
    <source>
        <strain evidence="2">10N.261.55.E11</strain>
    </source>
</reference>
<evidence type="ECO:0000313" key="1">
    <source>
        <dbReference type="EMBL" id="PMJ65202.1"/>
    </source>
</evidence>
<name>A0A2N7FAJ2_VIBSP</name>
<dbReference type="PROSITE" id="PS51257">
    <property type="entry name" value="PROKAR_LIPOPROTEIN"/>
    <property type="match status" value="1"/>
</dbReference>
<organism evidence="1 2">
    <name type="scientific">Vibrio splendidus</name>
    <dbReference type="NCBI Taxonomy" id="29497"/>
    <lineage>
        <taxon>Bacteria</taxon>
        <taxon>Pseudomonadati</taxon>
        <taxon>Pseudomonadota</taxon>
        <taxon>Gammaproteobacteria</taxon>
        <taxon>Vibrionales</taxon>
        <taxon>Vibrionaceae</taxon>
        <taxon>Vibrio</taxon>
    </lineage>
</organism>
<dbReference type="Proteomes" id="UP000235330">
    <property type="component" value="Unassembled WGS sequence"/>
</dbReference>